<evidence type="ECO:0000313" key="4">
    <source>
        <dbReference type="Proteomes" id="UP000823674"/>
    </source>
</evidence>
<sequence length="541" mass="60082">MGSPPPPDIESPLPALPGSTILASLSPRRTSGPWSKGPAVDFQPKIDVIDGVASLQIPDEIFENPEPLWRSFVVGHFIGDAPHVGSIHATVNRIWTTARDGSKIDVQFIEKNTVLFRIENALVRERVIKRRYWHVTDVPLVVREWSPETALDPLDLSALPMWIDLKGVPNMLFSRKGLKCLSRAAGKFVKLHPNTERCTRFDVARVLVEVNLQQPLVEKITFTNQEGQKVDIGVAYPWLPPRCTVCKGWGHKGSDCVGSNVVILSKSIEDTPSAIATVVRVEDEGNGLRKNAVADLLRDLECLDPVLQVGDSGHKGAGANVEFSVAGKNVDFSVGEVSLEKMIVQEQMGVRDQEIATQKDNNWAVINGGPRHTPTDMVVHGESSSSRISEPEMVVSPSRFSVLASIDEDIEDTEVEEGEVISEDEHTEIVNSEQPKDQVEHKNRKGKQVPGMVHKLGRIWFCWSDKVQVTLLHRSAQIITCAVHILASGEQIIVSAIYAYNTASERRSALSRFHHKLKRLKQELRALNRNHFGNISERTKQ</sequence>
<comment type="caution">
    <text evidence="3">The sequence shown here is derived from an EMBL/GenBank/DDBJ whole genome shotgun (WGS) entry which is preliminary data.</text>
</comment>
<gene>
    <name evidence="3" type="primary">A09g515660.1_BraROA</name>
    <name evidence="3" type="ORF">IGI04_037071</name>
</gene>
<feature type="non-terminal residue" evidence="3">
    <location>
        <position position="541"/>
    </location>
</feature>
<evidence type="ECO:0000256" key="1">
    <source>
        <dbReference type="SAM" id="MobiDB-lite"/>
    </source>
</evidence>
<name>A0ABQ7LIJ4_BRACM</name>
<dbReference type="EMBL" id="JADBGQ010000008">
    <property type="protein sequence ID" value="KAG5385601.1"/>
    <property type="molecule type" value="Genomic_DNA"/>
</dbReference>
<proteinExistence type="predicted"/>
<dbReference type="Pfam" id="PF14111">
    <property type="entry name" value="DUF4283"/>
    <property type="match status" value="1"/>
</dbReference>
<organism evidence="3 4">
    <name type="scientific">Brassica rapa subsp. trilocularis</name>
    <dbReference type="NCBI Taxonomy" id="1813537"/>
    <lineage>
        <taxon>Eukaryota</taxon>
        <taxon>Viridiplantae</taxon>
        <taxon>Streptophyta</taxon>
        <taxon>Embryophyta</taxon>
        <taxon>Tracheophyta</taxon>
        <taxon>Spermatophyta</taxon>
        <taxon>Magnoliopsida</taxon>
        <taxon>eudicotyledons</taxon>
        <taxon>Gunneridae</taxon>
        <taxon>Pentapetalae</taxon>
        <taxon>rosids</taxon>
        <taxon>malvids</taxon>
        <taxon>Brassicales</taxon>
        <taxon>Brassicaceae</taxon>
        <taxon>Brassiceae</taxon>
        <taxon>Brassica</taxon>
    </lineage>
</organism>
<evidence type="ECO:0000313" key="3">
    <source>
        <dbReference type="EMBL" id="KAG5385601.1"/>
    </source>
</evidence>
<dbReference type="PANTHER" id="PTHR31286:SF148">
    <property type="entry name" value="DUF4283 DOMAIN-CONTAINING PROTEIN"/>
    <property type="match status" value="1"/>
</dbReference>
<protein>
    <recommendedName>
        <fullName evidence="2">DUF4283 domain-containing protein</fullName>
    </recommendedName>
</protein>
<dbReference type="Proteomes" id="UP000823674">
    <property type="component" value="Chromosome A09"/>
</dbReference>
<reference evidence="3 4" key="1">
    <citation type="submission" date="2021-03" db="EMBL/GenBank/DDBJ databases">
        <authorList>
            <person name="King G.J."/>
            <person name="Bancroft I."/>
            <person name="Baten A."/>
            <person name="Bloomfield J."/>
            <person name="Borpatragohain P."/>
            <person name="He Z."/>
            <person name="Irish N."/>
            <person name="Irwin J."/>
            <person name="Liu K."/>
            <person name="Mauleon R.P."/>
            <person name="Moore J."/>
            <person name="Morris R."/>
            <person name="Ostergaard L."/>
            <person name="Wang B."/>
            <person name="Wells R."/>
        </authorList>
    </citation>
    <scope>NUCLEOTIDE SEQUENCE [LARGE SCALE GENOMIC DNA]</scope>
    <source>
        <strain evidence="3">R-o-18</strain>
        <tissue evidence="3">Leaf</tissue>
    </source>
</reference>
<dbReference type="InterPro" id="IPR025558">
    <property type="entry name" value="DUF4283"/>
</dbReference>
<evidence type="ECO:0000259" key="2">
    <source>
        <dbReference type="Pfam" id="PF14111"/>
    </source>
</evidence>
<accession>A0ABQ7LIJ4</accession>
<dbReference type="PANTHER" id="PTHR31286">
    <property type="entry name" value="GLYCINE-RICH CELL WALL STRUCTURAL PROTEIN 1.8-LIKE"/>
    <property type="match status" value="1"/>
</dbReference>
<dbReference type="InterPro" id="IPR040256">
    <property type="entry name" value="At4g02000-like"/>
</dbReference>
<feature type="region of interest" description="Disordered" evidence="1">
    <location>
        <begin position="365"/>
        <end position="391"/>
    </location>
</feature>
<keyword evidence="4" id="KW-1185">Reference proteome</keyword>
<feature type="domain" description="DUF4283" evidence="2">
    <location>
        <begin position="68"/>
        <end position="152"/>
    </location>
</feature>